<dbReference type="SMART" id="SM00248">
    <property type="entry name" value="ANK"/>
    <property type="match status" value="3"/>
</dbReference>
<accession>A0A915KCV4</accession>
<name>A0A915KCV4_ROMCU</name>
<keyword evidence="1" id="KW-0677">Repeat</keyword>
<reference evidence="5" key="1">
    <citation type="submission" date="2022-11" db="UniProtKB">
        <authorList>
            <consortium name="WormBaseParasite"/>
        </authorList>
    </citation>
    <scope>IDENTIFICATION</scope>
</reference>
<dbReference type="Proteomes" id="UP000887565">
    <property type="component" value="Unplaced"/>
</dbReference>
<evidence type="ECO:0000256" key="1">
    <source>
        <dbReference type="ARBA" id="ARBA00022737"/>
    </source>
</evidence>
<dbReference type="SUPFAM" id="SSF48403">
    <property type="entry name" value="Ankyrin repeat"/>
    <property type="match status" value="1"/>
</dbReference>
<dbReference type="Gene3D" id="1.25.40.20">
    <property type="entry name" value="Ankyrin repeat-containing domain"/>
    <property type="match status" value="1"/>
</dbReference>
<dbReference type="OMA" id="ACEKRYL"/>
<keyword evidence="2 3" id="KW-0040">ANK repeat</keyword>
<sequence length="136" mass="15144">MLACEKRYLGVCQELLSQWGEEQTKLRRKDSGDTVLHVTIKAKNLEILKLVIDHGAVIDAQNDSGKTALYLAVETNFIEAVNLLYSVNADPNIVDKNHKSPLHIAAEMGHTTMIETLADKFKAPLSSRTQVTLPWC</sequence>
<evidence type="ECO:0000313" key="4">
    <source>
        <dbReference type="Proteomes" id="UP000887565"/>
    </source>
</evidence>
<evidence type="ECO:0000313" key="5">
    <source>
        <dbReference type="WBParaSite" id="nRc.2.0.1.t35744-RA"/>
    </source>
</evidence>
<keyword evidence="4" id="KW-1185">Reference proteome</keyword>
<evidence type="ECO:0000256" key="3">
    <source>
        <dbReference type="PROSITE-ProRule" id="PRU00023"/>
    </source>
</evidence>
<dbReference type="PANTHER" id="PTHR24198:SF165">
    <property type="entry name" value="ANKYRIN REPEAT-CONTAINING PROTEIN-RELATED"/>
    <property type="match status" value="1"/>
</dbReference>
<evidence type="ECO:0000256" key="2">
    <source>
        <dbReference type="ARBA" id="ARBA00023043"/>
    </source>
</evidence>
<organism evidence="4 5">
    <name type="scientific">Romanomermis culicivorax</name>
    <name type="common">Nematode worm</name>
    <dbReference type="NCBI Taxonomy" id="13658"/>
    <lineage>
        <taxon>Eukaryota</taxon>
        <taxon>Metazoa</taxon>
        <taxon>Ecdysozoa</taxon>
        <taxon>Nematoda</taxon>
        <taxon>Enoplea</taxon>
        <taxon>Dorylaimia</taxon>
        <taxon>Mermithida</taxon>
        <taxon>Mermithoidea</taxon>
        <taxon>Mermithidae</taxon>
        <taxon>Romanomermis</taxon>
    </lineage>
</organism>
<dbReference type="PANTHER" id="PTHR24198">
    <property type="entry name" value="ANKYRIN REPEAT AND PROTEIN KINASE DOMAIN-CONTAINING PROTEIN"/>
    <property type="match status" value="1"/>
</dbReference>
<dbReference type="PROSITE" id="PS50297">
    <property type="entry name" value="ANK_REP_REGION"/>
    <property type="match status" value="2"/>
</dbReference>
<dbReference type="Pfam" id="PF12796">
    <property type="entry name" value="Ank_2"/>
    <property type="match status" value="1"/>
</dbReference>
<feature type="repeat" description="ANK" evidence="3">
    <location>
        <begin position="64"/>
        <end position="96"/>
    </location>
</feature>
<feature type="repeat" description="ANK" evidence="3">
    <location>
        <begin position="31"/>
        <end position="63"/>
    </location>
</feature>
<dbReference type="WBParaSite" id="nRc.2.0.1.t35744-RA">
    <property type="protein sequence ID" value="nRc.2.0.1.t35744-RA"/>
    <property type="gene ID" value="nRc.2.0.1.g35744"/>
</dbReference>
<dbReference type="AlphaFoldDB" id="A0A915KCV4"/>
<dbReference type="InterPro" id="IPR002110">
    <property type="entry name" value="Ankyrin_rpt"/>
</dbReference>
<dbReference type="InterPro" id="IPR036770">
    <property type="entry name" value="Ankyrin_rpt-contain_sf"/>
</dbReference>
<dbReference type="PROSITE" id="PS50088">
    <property type="entry name" value="ANK_REPEAT"/>
    <property type="match status" value="2"/>
</dbReference>
<dbReference type="Pfam" id="PF13606">
    <property type="entry name" value="Ank_3"/>
    <property type="match status" value="1"/>
</dbReference>
<protein>
    <submittedName>
        <fullName evidence="5">Uncharacterized protein</fullName>
    </submittedName>
</protein>
<proteinExistence type="predicted"/>